<dbReference type="GO" id="GO:0005886">
    <property type="term" value="C:plasma membrane"/>
    <property type="evidence" value="ECO:0007669"/>
    <property type="project" value="UniProtKB-SubCell"/>
</dbReference>
<evidence type="ECO:0000256" key="3">
    <source>
        <dbReference type="ARBA" id="ARBA00022475"/>
    </source>
</evidence>
<keyword evidence="6 7" id="KW-0472">Membrane</keyword>
<dbReference type="InterPro" id="IPR050545">
    <property type="entry name" value="Mycobact_MmpL"/>
</dbReference>
<gene>
    <name evidence="10" type="ORF">FXF69_04810</name>
</gene>
<feature type="transmembrane region" description="Helical" evidence="7">
    <location>
        <begin position="519"/>
        <end position="537"/>
    </location>
</feature>
<keyword evidence="8" id="KW-0732">Signal</keyword>
<feature type="transmembrane region" description="Helical" evidence="7">
    <location>
        <begin position="307"/>
        <end position="329"/>
    </location>
</feature>
<comment type="similarity">
    <text evidence="2">Belongs to the resistance-nodulation-cell division (RND) (TC 2.A.6) family. MmpL subfamily.</text>
</comment>
<feature type="transmembrane region" description="Helical" evidence="7">
    <location>
        <begin position="179"/>
        <end position="196"/>
    </location>
</feature>
<feature type="transmembrane region" description="Helical" evidence="7">
    <location>
        <begin position="549"/>
        <end position="566"/>
    </location>
</feature>
<comment type="subcellular location">
    <subcellularLocation>
        <location evidence="1">Cell membrane</location>
        <topology evidence="1">Multi-pass membrane protein</topology>
    </subcellularLocation>
</comment>
<dbReference type="InterPro" id="IPR004869">
    <property type="entry name" value="MMPL_dom"/>
</dbReference>
<evidence type="ECO:0000256" key="1">
    <source>
        <dbReference type="ARBA" id="ARBA00004651"/>
    </source>
</evidence>
<protein>
    <submittedName>
        <fullName evidence="10">MMPL family transporter</fullName>
    </submittedName>
</protein>
<dbReference type="EMBL" id="VSFG01000001">
    <property type="protein sequence ID" value="TYB48513.1"/>
    <property type="molecule type" value="Genomic_DNA"/>
</dbReference>
<keyword evidence="3" id="KW-1003">Cell membrane</keyword>
<dbReference type="PANTHER" id="PTHR33406">
    <property type="entry name" value="MEMBRANE PROTEIN MJ1562-RELATED"/>
    <property type="match status" value="1"/>
</dbReference>
<evidence type="ECO:0000256" key="8">
    <source>
        <dbReference type="SAM" id="SignalP"/>
    </source>
</evidence>
<proteinExistence type="inferred from homology"/>
<dbReference type="PROSITE" id="PS50156">
    <property type="entry name" value="SSD"/>
    <property type="match status" value="1"/>
</dbReference>
<evidence type="ECO:0000313" key="11">
    <source>
        <dbReference type="Proteomes" id="UP000323380"/>
    </source>
</evidence>
<evidence type="ECO:0000256" key="7">
    <source>
        <dbReference type="SAM" id="Phobius"/>
    </source>
</evidence>
<feature type="transmembrane region" description="Helical" evidence="7">
    <location>
        <begin position="363"/>
        <end position="381"/>
    </location>
</feature>
<dbReference type="SUPFAM" id="SSF82866">
    <property type="entry name" value="Multidrug efflux transporter AcrB transmembrane domain"/>
    <property type="match status" value="2"/>
</dbReference>
<feature type="transmembrane region" description="Helical" evidence="7">
    <location>
        <begin position="634"/>
        <end position="656"/>
    </location>
</feature>
<evidence type="ECO:0000256" key="4">
    <source>
        <dbReference type="ARBA" id="ARBA00022692"/>
    </source>
</evidence>
<name>A0A5D0NV34_9ACTN</name>
<feature type="chain" id="PRO_5038401171" evidence="8">
    <location>
        <begin position="35"/>
        <end position="731"/>
    </location>
</feature>
<sequence length="731" mass="74843">MATFLYRLGRGAFRWRRWVALLWLAALAAAFAGAQGAGEAPSESFSMPGIESQRAFDHVNAKFPGAAADGADARVVFTAPPGQKITAAGNRAPVDALVTRVAKGPQVAGVENPFKEGTVSKDGSTAFATVVYKVTADDLTEASKDGLRAAVEQARATGLTVEVGGSALETDPAGGAGEILGIGVAAVVLLITFGSLAAAGLSLVTAIIGVFVSLMSITALQNVFDLSPSTGELAMMLGVAVAIDYALFVVSRYREERGKGHEPREAAGLAAGTAGTAVVFAGLTVVIALIGLSVVGVPMLTRIGMGAAGAVVVGVLVALTLVPALLGFLPDSVLARRARKGRVAGGGEGFGARWARFVVRRPVPVLLVAVAALGAVALPSLDMRLGMPGDEAKPTSTSERRAYDALAKGFGPGFNGPLTVVVDAAAARDPQAAAAAIGAKLAATEGVVSVSPPQFDEAGTTAVLTATPATAPTSQETKDLVRDIRAGRPAIESAASATFEVTGATALNIDVGAKMQKALIPYLATIVGLAFLLLLLVFRSVLVPLKAALGYLLSIGAAFGAIVTVFQNGHGAGIFGVDQPGPIMSILPIFLVGISFGLAMDYQVFLVSRMREAHVHGEAPGRAVVTGFRHSGRVVTAASLIMMAVFSGFMTGAGMMVKMVGFGLAAAVLFDAVVVRMVIVPAVLALLGGRAWWLPRRLDRVLPRVDVEGESLRDRVPPLAPVSAEPPTARV</sequence>
<evidence type="ECO:0000256" key="2">
    <source>
        <dbReference type="ARBA" id="ARBA00010157"/>
    </source>
</evidence>
<feature type="signal peptide" evidence="8">
    <location>
        <begin position="1"/>
        <end position="34"/>
    </location>
</feature>
<dbReference type="Gene3D" id="1.20.1640.10">
    <property type="entry name" value="Multidrug efflux transporter AcrB transmembrane domain"/>
    <property type="match status" value="2"/>
</dbReference>
<keyword evidence="5 7" id="KW-1133">Transmembrane helix</keyword>
<evidence type="ECO:0000256" key="5">
    <source>
        <dbReference type="ARBA" id="ARBA00022989"/>
    </source>
</evidence>
<reference evidence="10 11" key="1">
    <citation type="submission" date="2019-08" db="EMBL/GenBank/DDBJ databases">
        <title>Actinomadura sp. nov. CYP1-5 isolated from mountain soil.</title>
        <authorList>
            <person name="Songsumanus A."/>
            <person name="Kuncharoen N."/>
            <person name="Kudo T."/>
            <person name="Yuki M."/>
            <person name="Igarashi Y."/>
            <person name="Tanasupawat S."/>
        </authorList>
    </citation>
    <scope>NUCLEOTIDE SEQUENCE [LARGE SCALE GENOMIC DNA]</scope>
    <source>
        <strain evidence="10 11">JCM 14158</strain>
    </source>
</reference>
<dbReference type="Pfam" id="PF03176">
    <property type="entry name" value="MMPL"/>
    <property type="match status" value="2"/>
</dbReference>
<feature type="transmembrane region" description="Helical" evidence="7">
    <location>
        <begin position="233"/>
        <end position="254"/>
    </location>
</feature>
<dbReference type="STRING" id="1220554.GCA_001552135_02265"/>
<dbReference type="InterPro" id="IPR000731">
    <property type="entry name" value="SSD"/>
</dbReference>
<dbReference type="Proteomes" id="UP000323380">
    <property type="component" value="Unassembled WGS sequence"/>
</dbReference>
<organism evidence="10 11">
    <name type="scientific">Actinomadura chibensis</name>
    <dbReference type="NCBI Taxonomy" id="392828"/>
    <lineage>
        <taxon>Bacteria</taxon>
        <taxon>Bacillati</taxon>
        <taxon>Actinomycetota</taxon>
        <taxon>Actinomycetes</taxon>
        <taxon>Streptosporangiales</taxon>
        <taxon>Thermomonosporaceae</taxon>
        <taxon>Actinomadura</taxon>
    </lineage>
</organism>
<feature type="domain" description="SSD" evidence="9">
    <location>
        <begin position="196"/>
        <end position="328"/>
    </location>
</feature>
<evidence type="ECO:0000256" key="6">
    <source>
        <dbReference type="ARBA" id="ARBA00023136"/>
    </source>
</evidence>
<keyword evidence="11" id="KW-1185">Reference proteome</keyword>
<evidence type="ECO:0000313" key="10">
    <source>
        <dbReference type="EMBL" id="TYB48513.1"/>
    </source>
</evidence>
<feature type="transmembrane region" description="Helical" evidence="7">
    <location>
        <begin position="662"/>
        <end position="687"/>
    </location>
</feature>
<feature type="transmembrane region" description="Helical" evidence="7">
    <location>
        <begin position="203"/>
        <end position="221"/>
    </location>
</feature>
<accession>A0A5D0NV34</accession>
<keyword evidence="4 7" id="KW-0812">Transmembrane</keyword>
<feature type="transmembrane region" description="Helical" evidence="7">
    <location>
        <begin position="266"/>
        <end position="295"/>
    </location>
</feature>
<evidence type="ECO:0000259" key="9">
    <source>
        <dbReference type="PROSITE" id="PS50156"/>
    </source>
</evidence>
<comment type="caution">
    <text evidence="10">The sequence shown here is derived from an EMBL/GenBank/DDBJ whole genome shotgun (WGS) entry which is preliminary data.</text>
</comment>
<dbReference type="AlphaFoldDB" id="A0A5D0NV34"/>
<dbReference type="RefSeq" id="WP_067889004.1">
    <property type="nucleotide sequence ID" value="NZ_VSFG01000001.1"/>
</dbReference>
<dbReference type="PANTHER" id="PTHR33406:SF11">
    <property type="entry name" value="MEMBRANE PROTEIN SCO6666-RELATED"/>
    <property type="match status" value="1"/>
</dbReference>
<feature type="transmembrane region" description="Helical" evidence="7">
    <location>
        <begin position="586"/>
        <end position="607"/>
    </location>
</feature>